<dbReference type="EMBL" id="AEAI01004001">
    <property type="protein sequence ID" value="EGH49231.1"/>
    <property type="molecule type" value="Genomic_DNA"/>
</dbReference>
<keyword evidence="7" id="KW-0119">Carbohydrate metabolism</keyword>
<dbReference type="InterPro" id="IPR003385">
    <property type="entry name" value="Glyco_hydro_77"/>
</dbReference>
<name>F3GQ78_PSESJ</name>
<dbReference type="Pfam" id="PF02446">
    <property type="entry name" value="Glyco_hydro_77"/>
    <property type="match status" value="1"/>
</dbReference>
<dbReference type="AlphaFoldDB" id="F3GQ78"/>
<organism evidence="10 11">
    <name type="scientific">Pseudomonas syringae pv. pisi str. 1704B</name>
    <dbReference type="NCBI Taxonomy" id="629263"/>
    <lineage>
        <taxon>Bacteria</taxon>
        <taxon>Pseudomonadati</taxon>
        <taxon>Pseudomonadota</taxon>
        <taxon>Gammaproteobacteria</taxon>
        <taxon>Pseudomonadales</taxon>
        <taxon>Pseudomonadaceae</taxon>
        <taxon>Pseudomonas</taxon>
        <taxon>Pseudomonas syringae</taxon>
    </lineage>
</organism>
<evidence type="ECO:0000256" key="4">
    <source>
        <dbReference type="ARBA" id="ARBA00020295"/>
    </source>
</evidence>
<dbReference type="SUPFAM" id="SSF51445">
    <property type="entry name" value="(Trans)glycosidases"/>
    <property type="match status" value="1"/>
</dbReference>
<feature type="non-terminal residue" evidence="10">
    <location>
        <position position="54"/>
    </location>
</feature>
<evidence type="ECO:0000256" key="8">
    <source>
        <dbReference type="ARBA" id="ARBA00031423"/>
    </source>
</evidence>
<keyword evidence="6 10" id="KW-0808">Transferase</keyword>
<proteinExistence type="inferred from homology"/>
<keyword evidence="11" id="KW-1185">Reference proteome</keyword>
<reference evidence="10 11" key="1">
    <citation type="journal article" date="2011" name="PLoS Pathog.">
        <title>Dynamic evolution of pathogenicity revealed by sequencing and comparative genomics of 19 Pseudomonas syringae isolates.</title>
        <authorList>
            <person name="Baltrus D.A."/>
            <person name="Nishimura M.T."/>
            <person name="Romanchuk A."/>
            <person name="Chang J.H."/>
            <person name="Mukhtar M.S."/>
            <person name="Cherkis K."/>
            <person name="Roach J."/>
            <person name="Grant S.R."/>
            <person name="Jones C.D."/>
            <person name="Dangl J.L."/>
        </authorList>
    </citation>
    <scope>NUCLEOTIDE SEQUENCE [LARGE SCALE GENOMIC DNA]</scope>
    <source>
        <strain evidence="10 11">1704B</strain>
    </source>
</reference>
<evidence type="ECO:0000313" key="11">
    <source>
        <dbReference type="Proteomes" id="UP000004986"/>
    </source>
</evidence>
<dbReference type="HOGENOM" id="CLU_3055230_0_0_6"/>
<evidence type="ECO:0000313" key="10">
    <source>
        <dbReference type="EMBL" id="EGH49231.1"/>
    </source>
</evidence>
<comment type="catalytic activity">
    <reaction evidence="1">
        <text>Transfers a segment of a (1-&gt;4)-alpha-D-glucan to a new position in an acceptor, which may be glucose or a (1-&gt;4)-alpha-D-glucan.</text>
        <dbReference type="EC" id="2.4.1.25"/>
    </reaction>
</comment>
<accession>F3GQ78</accession>
<evidence type="ECO:0000256" key="5">
    <source>
        <dbReference type="ARBA" id="ARBA00022676"/>
    </source>
</evidence>
<evidence type="ECO:0000256" key="7">
    <source>
        <dbReference type="ARBA" id="ARBA00023277"/>
    </source>
</evidence>
<comment type="caution">
    <text evidence="10">The sequence shown here is derived from an EMBL/GenBank/DDBJ whole genome shotgun (WGS) entry which is preliminary data.</text>
</comment>
<keyword evidence="5" id="KW-0328">Glycosyltransferase</keyword>
<evidence type="ECO:0000256" key="1">
    <source>
        <dbReference type="ARBA" id="ARBA00000439"/>
    </source>
</evidence>
<dbReference type="GO" id="GO:0004134">
    <property type="term" value="F:4-alpha-glucanotransferase activity"/>
    <property type="evidence" value="ECO:0007669"/>
    <property type="project" value="UniProtKB-EC"/>
</dbReference>
<evidence type="ECO:0000256" key="3">
    <source>
        <dbReference type="ARBA" id="ARBA00012560"/>
    </source>
</evidence>
<sequence length="54" mass="5889">MPSDTEDPAQIIDASISYLGHTRAPLVLLPIEDALGVEEQANLPGTIDSHPHWR</sequence>
<dbReference type="Gene3D" id="3.20.20.80">
    <property type="entry name" value="Glycosidases"/>
    <property type="match status" value="1"/>
</dbReference>
<evidence type="ECO:0000256" key="9">
    <source>
        <dbReference type="ARBA" id="ARBA00031501"/>
    </source>
</evidence>
<dbReference type="EC" id="2.4.1.25" evidence="3"/>
<dbReference type="Proteomes" id="UP000004986">
    <property type="component" value="Unassembled WGS sequence"/>
</dbReference>
<gene>
    <name evidence="10" type="ORF">PSYPI_45483</name>
</gene>
<comment type="similarity">
    <text evidence="2">Belongs to the disproportionating enzyme family.</text>
</comment>
<dbReference type="InterPro" id="IPR017853">
    <property type="entry name" value="GH"/>
</dbReference>
<evidence type="ECO:0000256" key="2">
    <source>
        <dbReference type="ARBA" id="ARBA00005684"/>
    </source>
</evidence>
<dbReference type="GO" id="GO:0005975">
    <property type="term" value="P:carbohydrate metabolic process"/>
    <property type="evidence" value="ECO:0007669"/>
    <property type="project" value="InterPro"/>
</dbReference>
<evidence type="ECO:0000256" key="6">
    <source>
        <dbReference type="ARBA" id="ARBA00022679"/>
    </source>
</evidence>
<protein>
    <recommendedName>
        <fullName evidence="4">4-alpha-glucanotransferase</fullName>
        <ecNumber evidence="3">2.4.1.25</ecNumber>
    </recommendedName>
    <alternativeName>
        <fullName evidence="8">Amylomaltase</fullName>
    </alternativeName>
    <alternativeName>
        <fullName evidence="9">Disproportionating enzyme</fullName>
    </alternativeName>
</protein>